<dbReference type="Proteomes" id="UP001211689">
    <property type="component" value="Unassembled WGS sequence"/>
</dbReference>
<protein>
    <submittedName>
        <fullName evidence="1">Type VI secretion system tip protein VgrG</fullName>
    </submittedName>
</protein>
<comment type="caution">
    <text evidence="1">The sequence shown here is derived from an EMBL/GenBank/DDBJ whole genome shotgun (WGS) entry which is preliminary data.</text>
</comment>
<name>A0ABT4YE91_METRE</name>
<accession>A0ABT4YE91</accession>
<reference evidence="1 2" key="1">
    <citation type="submission" date="2022-07" db="EMBL/GenBank/DDBJ databases">
        <title>Genome Analysis of Selected Gammaproteobacteria from Nigerian Food snails.</title>
        <authorList>
            <person name="Okafor A.C."/>
        </authorList>
    </citation>
    <scope>NUCLEOTIDE SEQUENCE [LARGE SCALE GENOMIC DNA]</scope>
    <source>
        <strain evidence="1 2">Awg 2</strain>
    </source>
</reference>
<proteinExistence type="predicted"/>
<keyword evidence="2" id="KW-1185">Reference proteome</keyword>
<feature type="non-terminal residue" evidence="1">
    <location>
        <position position="1"/>
    </location>
</feature>
<feature type="non-terminal residue" evidence="1">
    <location>
        <position position="81"/>
    </location>
</feature>
<evidence type="ECO:0000313" key="2">
    <source>
        <dbReference type="Proteomes" id="UP001211689"/>
    </source>
</evidence>
<organism evidence="1 2">
    <name type="scientific">Metapseudomonas resinovorans</name>
    <name type="common">Pseudomonas resinovorans</name>
    <dbReference type="NCBI Taxonomy" id="53412"/>
    <lineage>
        <taxon>Bacteria</taxon>
        <taxon>Pseudomonadati</taxon>
        <taxon>Pseudomonadota</taxon>
        <taxon>Gammaproteobacteria</taxon>
        <taxon>Pseudomonadales</taxon>
        <taxon>Pseudomonadaceae</taxon>
        <taxon>Metapseudomonas</taxon>
    </lineage>
</organism>
<dbReference type="Gene3D" id="2.40.50.230">
    <property type="entry name" value="Gp5 N-terminal domain"/>
    <property type="match status" value="1"/>
</dbReference>
<sequence>NSFTAIPWDVFYRPPLLARKPILVSQTARVTGPEGEEIHCDESGRVKVEFHWDRAELNSDKSSCWVRVASNWAGEQFGSVT</sequence>
<dbReference type="SUPFAM" id="SSF69255">
    <property type="entry name" value="gp5 N-terminal domain-like"/>
    <property type="match status" value="1"/>
</dbReference>
<dbReference type="EMBL" id="JANEWF010000165">
    <property type="protein sequence ID" value="MDA8486962.1"/>
    <property type="molecule type" value="Genomic_DNA"/>
</dbReference>
<evidence type="ECO:0000313" key="1">
    <source>
        <dbReference type="EMBL" id="MDA8486962.1"/>
    </source>
</evidence>
<dbReference type="InterPro" id="IPR037026">
    <property type="entry name" value="Vgr_OB-fold_dom_sf"/>
</dbReference>
<gene>
    <name evidence="1" type="ORF">NNO07_28275</name>
</gene>